<dbReference type="OrthoDB" id="10039395at2759"/>
<sequence length="166" mass="18648">MGRQEPITSYHSLGHSFNDKTCQLIVSDQAQEPQLSIIGIPTVGEEGRLTCSVRHTCASAPPELILNGIPGTNVIRDTLVSDWIWERTAEHTWAVKEEDQSVRCTVRYRAGQEATRELKLNVECPYDQITMTERLIEATEGVAKSVVCSVSYKCKIRKINRALVEF</sequence>
<comment type="caution">
    <text evidence="1">The sequence shown here is derived from an EMBL/GenBank/DDBJ whole genome shotgun (WGS) entry which is preliminary data.</text>
</comment>
<dbReference type="Proteomes" id="UP000518266">
    <property type="component" value="Unassembled WGS sequence"/>
</dbReference>
<dbReference type="PANTHER" id="PTHR46484">
    <property type="entry name" value="SI:CH211-171H4.5-RELATED"/>
    <property type="match status" value="1"/>
</dbReference>
<name>A0A7J5XS45_DISMA</name>
<dbReference type="AlphaFoldDB" id="A0A7J5XS45"/>
<evidence type="ECO:0000313" key="1">
    <source>
        <dbReference type="EMBL" id="KAF3839920.1"/>
    </source>
</evidence>
<keyword evidence="2" id="KW-1185">Reference proteome</keyword>
<proteinExistence type="predicted"/>
<evidence type="ECO:0000313" key="2">
    <source>
        <dbReference type="Proteomes" id="UP000518266"/>
    </source>
</evidence>
<accession>A0A7J5XS45</accession>
<dbReference type="InterPro" id="IPR013783">
    <property type="entry name" value="Ig-like_fold"/>
</dbReference>
<dbReference type="EMBL" id="JAAKFY010000021">
    <property type="protein sequence ID" value="KAF3839920.1"/>
    <property type="molecule type" value="Genomic_DNA"/>
</dbReference>
<dbReference type="Gene3D" id="2.60.40.10">
    <property type="entry name" value="Immunoglobulins"/>
    <property type="match status" value="1"/>
</dbReference>
<protein>
    <submittedName>
        <fullName evidence="1">Uncharacterized protein</fullName>
    </submittedName>
</protein>
<organism evidence="1 2">
    <name type="scientific">Dissostichus mawsoni</name>
    <name type="common">Antarctic cod</name>
    <dbReference type="NCBI Taxonomy" id="36200"/>
    <lineage>
        <taxon>Eukaryota</taxon>
        <taxon>Metazoa</taxon>
        <taxon>Chordata</taxon>
        <taxon>Craniata</taxon>
        <taxon>Vertebrata</taxon>
        <taxon>Euteleostomi</taxon>
        <taxon>Actinopterygii</taxon>
        <taxon>Neopterygii</taxon>
        <taxon>Teleostei</taxon>
        <taxon>Neoteleostei</taxon>
        <taxon>Acanthomorphata</taxon>
        <taxon>Eupercaria</taxon>
        <taxon>Perciformes</taxon>
        <taxon>Notothenioidei</taxon>
        <taxon>Nototheniidae</taxon>
        <taxon>Dissostichus</taxon>
    </lineage>
</organism>
<reference evidence="1 2" key="1">
    <citation type="submission" date="2020-03" db="EMBL/GenBank/DDBJ databases">
        <title>Dissostichus mawsoni Genome sequencing and assembly.</title>
        <authorList>
            <person name="Park H."/>
        </authorList>
    </citation>
    <scope>NUCLEOTIDE SEQUENCE [LARGE SCALE GENOMIC DNA]</scope>
    <source>
        <strain evidence="1">DM0001</strain>
        <tissue evidence="1">Muscle</tissue>
    </source>
</reference>
<gene>
    <name evidence="1" type="ORF">F7725_018637</name>
</gene>
<dbReference type="PANTHER" id="PTHR46484:SF1">
    <property type="entry name" value="SCHWANN CELL MYELIN PROTEIN-RELATED"/>
    <property type="match status" value="1"/>
</dbReference>